<comment type="caution">
    <text evidence="3">The sequence shown here is derived from an EMBL/GenBank/DDBJ whole genome shotgun (WGS) entry which is preliminary data.</text>
</comment>
<gene>
    <name evidence="3" type="ORF">GCM10011588_21560</name>
</gene>
<proteinExistence type="predicted"/>
<keyword evidence="3" id="KW-0418">Kinase</keyword>
<evidence type="ECO:0000259" key="2">
    <source>
        <dbReference type="PROSITE" id="PS51371"/>
    </source>
</evidence>
<dbReference type="SUPFAM" id="SSF54631">
    <property type="entry name" value="CBS-domain pair"/>
    <property type="match status" value="1"/>
</dbReference>
<accession>A0A917RH40</accession>
<evidence type="ECO:0000313" key="4">
    <source>
        <dbReference type="Proteomes" id="UP000638263"/>
    </source>
</evidence>
<organism evidence="3 4">
    <name type="scientific">Nocardia jinanensis</name>
    <dbReference type="NCBI Taxonomy" id="382504"/>
    <lineage>
        <taxon>Bacteria</taxon>
        <taxon>Bacillati</taxon>
        <taxon>Actinomycetota</taxon>
        <taxon>Actinomycetes</taxon>
        <taxon>Mycobacteriales</taxon>
        <taxon>Nocardiaceae</taxon>
        <taxon>Nocardia</taxon>
    </lineage>
</organism>
<dbReference type="EMBL" id="BMMH01000003">
    <property type="protein sequence ID" value="GGL06850.1"/>
    <property type="molecule type" value="Genomic_DNA"/>
</dbReference>
<dbReference type="RefSeq" id="WP_229718701.1">
    <property type="nucleotide sequence ID" value="NZ_BMMH01000003.1"/>
</dbReference>
<dbReference type="Pfam" id="PF00571">
    <property type="entry name" value="CBS"/>
    <property type="match status" value="2"/>
</dbReference>
<dbReference type="SMART" id="SM00116">
    <property type="entry name" value="CBS"/>
    <property type="match status" value="2"/>
</dbReference>
<dbReference type="PROSITE" id="PS51371">
    <property type="entry name" value="CBS"/>
    <property type="match status" value="1"/>
</dbReference>
<reference evidence="3" key="1">
    <citation type="journal article" date="2014" name="Int. J. Syst. Evol. Microbiol.">
        <title>Complete genome sequence of Corynebacterium casei LMG S-19264T (=DSM 44701T), isolated from a smear-ripened cheese.</title>
        <authorList>
            <consortium name="US DOE Joint Genome Institute (JGI-PGF)"/>
            <person name="Walter F."/>
            <person name="Albersmeier A."/>
            <person name="Kalinowski J."/>
            <person name="Ruckert C."/>
        </authorList>
    </citation>
    <scope>NUCLEOTIDE SEQUENCE</scope>
    <source>
        <strain evidence="3">CGMCC 4.3508</strain>
    </source>
</reference>
<reference evidence="3" key="2">
    <citation type="submission" date="2020-09" db="EMBL/GenBank/DDBJ databases">
        <authorList>
            <person name="Sun Q."/>
            <person name="Zhou Y."/>
        </authorList>
    </citation>
    <scope>NUCLEOTIDE SEQUENCE</scope>
    <source>
        <strain evidence="3">CGMCC 4.3508</strain>
    </source>
</reference>
<dbReference type="AlphaFoldDB" id="A0A917RH40"/>
<sequence>MTTFSPHARRDHPMQAHEIAVQLPTVRTGDPVAKAMRLMVVNRLPGLIVVDGADRPVAVLPGTQVLRLAIPSSYQNDPALVRTIDELHAEVFWREPGDLTVGDCLPEHAPRPAVVHRDATLLEIAALMAQRHSPLVAVVDRAYALVGGITLERLLISLAVAGPDN</sequence>
<evidence type="ECO:0000256" key="1">
    <source>
        <dbReference type="PROSITE-ProRule" id="PRU00703"/>
    </source>
</evidence>
<keyword evidence="4" id="KW-1185">Reference proteome</keyword>
<dbReference type="Gene3D" id="3.10.580.10">
    <property type="entry name" value="CBS-domain"/>
    <property type="match status" value="1"/>
</dbReference>
<keyword evidence="1" id="KW-0129">CBS domain</keyword>
<dbReference type="InterPro" id="IPR046342">
    <property type="entry name" value="CBS_dom_sf"/>
</dbReference>
<dbReference type="CDD" id="cd17788">
    <property type="entry name" value="CBS_pair_bac"/>
    <property type="match status" value="1"/>
</dbReference>
<dbReference type="GO" id="GO:0016301">
    <property type="term" value="F:kinase activity"/>
    <property type="evidence" value="ECO:0007669"/>
    <property type="project" value="UniProtKB-KW"/>
</dbReference>
<protein>
    <submittedName>
        <fullName evidence="3">Histidine kinase</fullName>
    </submittedName>
</protein>
<name>A0A917RH40_9NOCA</name>
<feature type="domain" description="CBS" evidence="2">
    <location>
        <begin position="14"/>
        <end position="78"/>
    </location>
</feature>
<evidence type="ECO:0000313" key="3">
    <source>
        <dbReference type="EMBL" id="GGL06850.1"/>
    </source>
</evidence>
<keyword evidence="3" id="KW-0808">Transferase</keyword>
<dbReference type="Proteomes" id="UP000638263">
    <property type="component" value="Unassembled WGS sequence"/>
</dbReference>
<dbReference type="InterPro" id="IPR000644">
    <property type="entry name" value="CBS_dom"/>
</dbReference>